<sequence length="420" mass="47570">MGTGYRIRVASEGIKHNHKLSKLTFDRYPENRAVSDPVMLARVDAMRKSGAKARGILMYLREECANKATILKDIHNLMARLKASSNPGDTDADCAESVLRDLCEHDKGAVASLFVDSTRVLQTASFQSRKMRHLFAAFPEVLLVDTTFGTNVNRYKLFSFVVHDIHGKGQYVQHALMTSESKAHMKDAKKVVALCDGSQEHKQALKDIFAAMHPLFKYFLKNWDGITEEWVSYQRSNVPHLGNNTNNRIEAKWAKLKDLIRPSAGVYECLATLLGLQGICENEYEVELNKIGTFCLPKDDEYQCMDKRQLGELKQLANMVSMHAYDIINAEFKAALRVSTSYKICIRQDSVVELLNEDEKRQHLLSLEDFTCSCIFSQTQLLPCRHAFYYRRSTIAFAGTQFESIIPFKISTQGGVSNKS</sequence>
<dbReference type="InterPro" id="IPR048324">
    <property type="entry name" value="ZSWIM1-3_RNaseH-like"/>
</dbReference>
<evidence type="ECO:0000313" key="2">
    <source>
        <dbReference type="EMBL" id="KAE9274108.1"/>
    </source>
</evidence>
<comment type="caution">
    <text evidence="2">The sequence shown here is derived from an EMBL/GenBank/DDBJ whole genome shotgun (WGS) entry which is preliminary data.</text>
</comment>
<protein>
    <recommendedName>
        <fullName evidence="1">ZSWIM1/3 RNaseH-like domain-containing protein</fullName>
    </recommendedName>
</protein>
<dbReference type="PANTHER" id="PTHR31569:SF4">
    <property type="entry name" value="SWIM-TYPE DOMAIN-CONTAINING PROTEIN"/>
    <property type="match status" value="1"/>
</dbReference>
<dbReference type="EMBL" id="QXFY01005041">
    <property type="protein sequence ID" value="KAE9274108.1"/>
    <property type="molecule type" value="Genomic_DNA"/>
</dbReference>
<accession>A0A6G0Q7S3</accession>
<dbReference type="InterPro" id="IPR052579">
    <property type="entry name" value="Zinc_finger_SWIM"/>
</dbReference>
<evidence type="ECO:0000259" key="1">
    <source>
        <dbReference type="Pfam" id="PF21056"/>
    </source>
</evidence>
<dbReference type="AlphaFoldDB" id="A0A6G0Q7S3"/>
<dbReference type="PANTHER" id="PTHR31569">
    <property type="entry name" value="SWIM-TYPE DOMAIN-CONTAINING PROTEIN"/>
    <property type="match status" value="1"/>
</dbReference>
<feature type="domain" description="ZSWIM1/3 RNaseH-like" evidence="1">
    <location>
        <begin position="101"/>
        <end position="188"/>
    </location>
</feature>
<gene>
    <name evidence="2" type="ORF">PF008_g29679</name>
</gene>
<dbReference type="Proteomes" id="UP000486351">
    <property type="component" value="Unassembled WGS sequence"/>
</dbReference>
<proteinExistence type="predicted"/>
<evidence type="ECO:0000313" key="3">
    <source>
        <dbReference type="Proteomes" id="UP000486351"/>
    </source>
</evidence>
<name>A0A6G0Q7S3_9STRA</name>
<reference evidence="2 3" key="1">
    <citation type="submission" date="2018-09" db="EMBL/GenBank/DDBJ databases">
        <title>Genomic investigation of the strawberry pathogen Phytophthora fragariae indicates pathogenicity is determined by transcriptional variation in three key races.</title>
        <authorList>
            <person name="Adams T.M."/>
            <person name="Armitage A.D."/>
            <person name="Sobczyk M.K."/>
            <person name="Bates H.J."/>
            <person name="Dunwell J.M."/>
            <person name="Nellist C.F."/>
            <person name="Harrison R.J."/>
        </authorList>
    </citation>
    <scope>NUCLEOTIDE SEQUENCE [LARGE SCALE GENOMIC DNA]</scope>
    <source>
        <strain evidence="2 3">NOV-77</strain>
    </source>
</reference>
<dbReference type="Pfam" id="PF21056">
    <property type="entry name" value="ZSWIM1-3_RNaseH-like"/>
    <property type="match status" value="1"/>
</dbReference>
<organism evidence="2 3">
    <name type="scientific">Phytophthora fragariae</name>
    <dbReference type="NCBI Taxonomy" id="53985"/>
    <lineage>
        <taxon>Eukaryota</taxon>
        <taxon>Sar</taxon>
        <taxon>Stramenopiles</taxon>
        <taxon>Oomycota</taxon>
        <taxon>Peronosporomycetes</taxon>
        <taxon>Peronosporales</taxon>
        <taxon>Peronosporaceae</taxon>
        <taxon>Phytophthora</taxon>
    </lineage>
</organism>